<comment type="pathway">
    <text evidence="10">Sulfur metabolism; glutathione biosynthesis; glutathione from L-cysteine and L-glutamate: step 2/2.</text>
</comment>
<feature type="domain" description="ATP-grasp" evidence="11">
    <location>
        <begin position="136"/>
        <end position="327"/>
    </location>
</feature>
<dbReference type="Gene3D" id="3.40.50.20">
    <property type="match status" value="1"/>
</dbReference>
<sequence>MKLAFVVNRVETEGPKFTTTVLAQRLHQRGHEVFYLDVGRLDYVRDGRVGGLGHFAPAGDYTTVDEYHEALHGNLENARPVHTDELDLIYLRNDPGEDAAERPWASSAALMFGQLATQQDTIVVNDPFGLSHALNKMYLQQFPKSVRPRTIITRRIEDIRRFAEEEGSDIILKPLLGSGGKNVFVVREDDHPNLKQIVEVIAQQGYVIAQEFMPAAAEGDIRLFLMNGSPLMVDGHYAAVHRMSAGDDIRNNLHAGGSAKKAEITPDMLRMIEMIRPKLIADGMFLVGLDIAGDRLLEINLESPGGLRGAGLLEGVDFTTPVVEALERKILCKQNYGTRISNRMIATM</sequence>
<dbReference type="InterPro" id="IPR004215">
    <property type="entry name" value="GSHS_N"/>
</dbReference>
<name>A0ABM9B0I3_9BACT</name>
<dbReference type="Pfam" id="PF02955">
    <property type="entry name" value="GSH-S_ATP"/>
    <property type="match status" value="1"/>
</dbReference>
<organism evidence="12 13">
    <name type="scientific">Neolewinella maritima</name>
    <dbReference type="NCBI Taxonomy" id="1383882"/>
    <lineage>
        <taxon>Bacteria</taxon>
        <taxon>Pseudomonadati</taxon>
        <taxon>Bacteroidota</taxon>
        <taxon>Saprospiria</taxon>
        <taxon>Saprospirales</taxon>
        <taxon>Lewinellaceae</taxon>
        <taxon>Neolewinella</taxon>
    </lineage>
</organism>
<dbReference type="NCBIfam" id="NF009110">
    <property type="entry name" value="PRK12458.1"/>
    <property type="match status" value="1"/>
</dbReference>
<dbReference type="Gene3D" id="3.30.470.20">
    <property type="entry name" value="ATP-grasp fold, B domain"/>
    <property type="match status" value="1"/>
</dbReference>
<dbReference type="HAMAP" id="MF_00162">
    <property type="entry name" value="GSH_S"/>
    <property type="match status" value="1"/>
</dbReference>
<comment type="catalytic activity">
    <reaction evidence="10">
        <text>gamma-L-glutamyl-L-cysteine + glycine + ATP = glutathione + ADP + phosphate + H(+)</text>
        <dbReference type="Rhea" id="RHEA:13557"/>
        <dbReference type="ChEBI" id="CHEBI:15378"/>
        <dbReference type="ChEBI" id="CHEBI:30616"/>
        <dbReference type="ChEBI" id="CHEBI:43474"/>
        <dbReference type="ChEBI" id="CHEBI:57305"/>
        <dbReference type="ChEBI" id="CHEBI:57925"/>
        <dbReference type="ChEBI" id="CHEBI:58173"/>
        <dbReference type="ChEBI" id="CHEBI:456216"/>
        <dbReference type="EC" id="6.3.2.3"/>
    </reaction>
</comment>
<dbReference type="PANTHER" id="PTHR21621">
    <property type="entry name" value="RIBOSOMAL PROTEIN S6 MODIFICATION PROTEIN"/>
    <property type="match status" value="1"/>
</dbReference>
<keyword evidence="8" id="KW-0460">Magnesium</keyword>
<protein>
    <recommendedName>
        <fullName evidence="10">Glutathione synthetase</fullName>
        <ecNumber evidence="10">6.3.2.3</ecNumber>
    </recommendedName>
    <alternativeName>
        <fullName evidence="10">GSH synthetase</fullName>
        <shortName evidence="10">GSH-S</shortName>
        <shortName evidence="10">GSHase</shortName>
    </alternativeName>
    <alternativeName>
        <fullName evidence="10">Glutathione synthase</fullName>
    </alternativeName>
</protein>
<dbReference type="SUPFAM" id="SSF56059">
    <property type="entry name" value="Glutathione synthetase ATP-binding domain-like"/>
    <property type="match status" value="1"/>
</dbReference>
<dbReference type="PROSITE" id="PS50975">
    <property type="entry name" value="ATP_GRASP"/>
    <property type="match status" value="1"/>
</dbReference>
<evidence type="ECO:0000313" key="12">
    <source>
        <dbReference type="EMBL" id="CAH1000622.1"/>
    </source>
</evidence>
<dbReference type="GO" id="GO:0004363">
    <property type="term" value="F:glutathione synthase activity"/>
    <property type="evidence" value="ECO:0007669"/>
    <property type="project" value="UniProtKB-EC"/>
</dbReference>
<keyword evidence="13" id="KW-1185">Reference proteome</keyword>
<proteinExistence type="inferred from homology"/>
<dbReference type="EMBL" id="CAKLPZ010000002">
    <property type="protein sequence ID" value="CAH1000622.1"/>
    <property type="molecule type" value="Genomic_DNA"/>
</dbReference>
<evidence type="ECO:0000256" key="5">
    <source>
        <dbReference type="ARBA" id="ARBA00022723"/>
    </source>
</evidence>
<evidence type="ECO:0000256" key="3">
    <source>
        <dbReference type="ARBA" id="ARBA00022598"/>
    </source>
</evidence>
<keyword evidence="9" id="KW-0464">Manganese</keyword>
<dbReference type="Pfam" id="PF02951">
    <property type="entry name" value="GSH-S_N"/>
    <property type="match status" value="1"/>
</dbReference>
<dbReference type="SUPFAM" id="SSF52440">
    <property type="entry name" value="PreATP-grasp domain"/>
    <property type="match status" value="1"/>
</dbReference>
<comment type="caution">
    <text evidence="12">The sequence shown here is derived from an EMBL/GenBank/DDBJ whole genome shotgun (WGS) entry which is preliminary data.</text>
</comment>
<evidence type="ECO:0000259" key="11">
    <source>
        <dbReference type="PROSITE" id="PS50975"/>
    </source>
</evidence>
<dbReference type="Gene3D" id="3.30.1490.20">
    <property type="entry name" value="ATP-grasp fold, A domain"/>
    <property type="match status" value="1"/>
</dbReference>
<evidence type="ECO:0000256" key="4">
    <source>
        <dbReference type="ARBA" id="ARBA00022684"/>
    </source>
</evidence>
<evidence type="ECO:0000313" key="13">
    <source>
        <dbReference type="Proteomes" id="UP000837803"/>
    </source>
</evidence>
<comment type="similarity">
    <text evidence="10">Belongs to the prokaryotic GSH synthase family.</text>
</comment>
<dbReference type="PANTHER" id="PTHR21621:SF4">
    <property type="entry name" value="GLUTATHIONE SYNTHETASE"/>
    <property type="match status" value="1"/>
</dbReference>
<gene>
    <name evidence="12" type="primary">gshB_2</name>
    <name evidence="10" type="synonym">gshB</name>
    <name evidence="12" type="ORF">LEM8419_01756</name>
</gene>
<evidence type="ECO:0000256" key="7">
    <source>
        <dbReference type="ARBA" id="ARBA00022840"/>
    </source>
</evidence>
<dbReference type="EC" id="6.3.2.3" evidence="10"/>
<keyword evidence="5" id="KW-0479">Metal-binding</keyword>
<dbReference type="InterPro" id="IPR013815">
    <property type="entry name" value="ATP_grasp_subdomain_1"/>
</dbReference>
<keyword evidence="7 10" id="KW-0067">ATP-binding</keyword>
<dbReference type="InterPro" id="IPR004218">
    <property type="entry name" value="GSHS_ATP-bd"/>
</dbReference>
<comment type="cofactor">
    <cofactor evidence="2">
        <name>Mg(2+)</name>
        <dbReference type="ChEBI" id="CHEBI:18420"/>
    </cofactor>
</comment>
<accession>A0ABM9B0I3</accession>
<keyword evidence="6 10" id="KW-0547">Nucleotide-binding</keyword>
<dbReference type="InterPro" id="IPR016185">
    <property type="entry name" value="PreATP-grasp_dom_sf"/>
</dbReference>
<evidence type="ECO:0000256" key="8">
    <source>
        <dbReference type="ARBA" id="ARBA00022842"/>
    </source>
</evidence>
<dbReference type="InterPro" id="IPR011761">
    <property type="entry name" value="ATP-grasp"/>
</dbReference>
<keyword evidence="3 10" id="KW-0436">Ligase</keyword>
<evidence type="ECO:0000256" key="10">
    <source>
        <dbReference type="HAMAP-Rule" id="MF_00162"/>
    </source>
</evidence>
<dbReference type="InterPro" id="IPR006284">
    <property type="entry name" value="Glut_synth_pro"/>
</dbReference>
<evidence type="ECO:0000256" key="6">
    <source>
        <dbReference type="ARBA" id="ARBA00022741"/>
    </source>
</evidence>
<dbReference type="Proteomes" id="UP000837803">
    <property type="component" value="Unassembled WGS sequence"/>
</dbReference>
<keyword evidence="4 10" id="KW-0317">Glutathione biosynthesis</keyword>
<comment type="cofactor">
    <cofactor evidence="1">
        <name>Mn(2+)</name>
        <dbReference type="ChEBI" id="CHEBI:29035"/>
    </cofactor>
</comment>
<evidence type="ECO:0000256" key="1">
    <source>
        <dbReference type="ARBA" id="ARBA00001936"/>
    </source>
</evidence>
<reference evidence="12" key="1">
    <citation type="submission" date="2021-12" db="EMBL/GenBank/DDBJ databases">
        <authorList>
            <person name="Rodrigo-Torres L."/>
            <person name="Arahal R. D."/>
            <person name="Lucena T."/>
        </authorList>
    </citation>
    <scope>NUCLEOTIDE SEQUENCE</scope>
    <source>
        <strain evidence="12">CECT 8419</strain>
    </source>
</reference>
<dbReference type="RefSeq" id="WP_238750659.1">
    <property type="nucleotide sequence ID" value="NZ_CAKLPZ010000002.1"/>
</dbReference>
<evidence type="ECO:0000256" key="2">
    <source>
        <dbReference type="ARBA" id="ARBA00001946"/>
    </source>
</evidence>
<evidence type="ECO:0000256" key="9">
    <source>
        <dbReference type="ARBA" id="ARBA00023211"/>
    </source>
</evidence>